<evidence type="ECO:0000256" key="10">
    <source>
        <dbReference type="ARBA" id="ARBA00023235"/>
    </source>
</evidence>
<dbReference type="GO" id="GO:0003677">
    <property type="term" value="F:DNA binding"/>
    <property type="evidence" value="ECO:0007669"/>
    <property type="project" value="UniProtKB-UniRule"/>
</dbReference>
<dbReference type="HAMAP" id="MF_00983">
    <property type="entry name" value="PriA"/>
    <property type="match status" value="1"/>
</dbReference>
<dbReference type="PANTHER" id="PTHR30580:SF0">
    <property type="entry name" value="PRIMOSOMAL PROTEIN N"/>
    <property type="match status" value="1"/>
</dbReference>
<dbReference type="GO" id="GO:0006302">
    <property type="term" value="P:double-strand break repair"/>
    <property type="evidence" value="ECO:0007669"/>
    <property type="project" value="InterPro"/>
</dbReference>
<comment type="cofactor">
    <cofactor evidence="12">
        <name>Zn(2+)</name>
        <dbReference type="ChEBI" id="CHEBI:29105"/>
    </cofactor>
    <text evidence="12">Binds 2 zinc ions per subunit.</text>
</comment>
<dbReference type="FunFam" id="3.40.50.300:FF:000489">
    <property type="entry name" value="Primosome assembly protein PriA"/>
    <property type="match status" value="1"/>
</dbReference>
<evidence type="ECO:0000313" key="14">
    <source>
        <dbReference type="EMBL" id="NDL66893.1"/>
    </source>
</evidence>
<keyword evidence="7 12" id="KW-0862">Zinc</keyword>
<keyword evidence="4 12" id="KW-0547">Nucleotide-binding</keyword>
<evidence type="ECO:0000256" key="4">
    <source>
        <dbReference type="ARBA" id="ARBA00022741"/>
    </source>
</evidence>
<evidence type="ECO:0000256" key="7">
    <source>
        <dbReference type="ARBA" id="ARBA00022833"/>
    </source>
</evidence>
<dbReference type="SMART" id="SM00490">
    <property type="entry name" value="HELICc"/>
    <property type="match status" value="1"/>
</dbReference>
<evidence type="ECO:0000256" key="2">
    <source>
        <dbReference type="ARBA" id="ARBA00022705"/>
    </source>
</evidence>
<evidence type="ECO:0000256" key="8">
    <source>
        <dbReference type="ARBA" id="ARBA00022840"/>
    </source>
</evidence>
<reference evidence="14 15" key="1">
    <citation type="submission" date="2020-01" db="EMBL/GenBank/DDBJ databases">
        <title>Anaeroalcalibacter tamaniensis gen. nov., sp. nov., moderately halophilic strictly anaerobic fermenter bacterium from mud volcano of Taman peninsula.</title>
        <authorList>
            <person name="Frolova A."/>
            <person name="Merkel A.Y."/>
            <person name="Slobodkin A.I."/>
        </authorList>
    </citation>
    <scope>NUCLEOTIDE SEQUENCE [LARGE SCALE GENOMIC DNA]</scope>
    <source>
        <strain evidence="14 15">F-3ap</strain>
    </source>
</reference>
<comment type="function">
    <text evidence="12">Initiates the restart of stalled replication forks, which reloads the replicative helicase on sites other than the origin of replication. Recognizes and binds to abandoned replication forks and remodels them to uncover a helicase loading site. Promotes assembly of the primosome at these replication forks.</text>
</comment>
<dbReference type="CDD" id="cd17929">
    <property type="entry name" value="DEXHc_priA"/>
    <property type="match status" value="1"/>
</dbReference>
<dbReference type="InterPro" id="IPR014001">
    <property type="entry name" value="Helicase_ATP-bd"/>
</dbReference>
<dbReference type="NCBIfam" id="TIGR00595">
    <property type="entry name" value="priA"/>
    <property type="match status" value="1"/>
</dbReference>
<dbReference type="GO" id="GO:0008270">
    <property type="term" value="F:zinc ion binding"/>
    <property type="evidence" value="ECO:0007669"/>
    <property type="project" value="UniProtKB-UniRule"/>
</dbReference>
<dbReference type="GO" id="GO:0006270">
    <property type="term" value="P:DNA replication initiation"/>
    <property type="evidence" value="ECO:0007669"/>
    <property type="project" value="TreeGrafter"/>
</dbReference>
<dbReference type="GO" id="GO:0006269">
    <property type="term" value="P:DNA replication, synthesis of primer"/>
    <property type="evidence" value="ECO:0007669"/>
    <property type="project" value="UniProtKB-KW"/>
</dbReference>
<dbReference type="InterPro" id="IPR001650">
    <property type="entry name" value="Helicase_C-like"/>
</dbReference>
<dbReference type="EMBL" id="JAAEEH010000007">
    <property type="protein sequence ID" value="NDL66893.1"/>
    <property type="molecule type" value="Genomic_DNA"/>
</dbReference>
<dbReference type="AlphaFoldDB" id="A0A7X5HUI5"/>
<evidence type="ECO:0000313" key="15">
    <source>
        <dbReference type="Proteomes" id="UP000461585"/>
    </source>
</evidence>
<protein>
    <recommendedName>
        <fullName evidence="12">Replication restart protein PriA</fullName>
    </recommendedName>
    <alternativeName>
        <fullName evidence="12">ATP-dependent DNA helicase PriA</fullName>
        <ecNumber evidence="12">5.6.2.4</ecNumber>
    </alternativeName>
    <alternativeName>
        <fullName evidence="12">DNA 3'-5' helicase PriA</fullName>
    </alternativeName>
</protein>
<dbReference type="GO" id="GO:0006310">
    <property type="term" value="P:DNA recombination"/>
    <property type="evidence" value="ECO:0007669"/>
    <property type="project" value="InterPro"/>
</dbReference>
<dbReference type="Pfam" id="PF00270">
    <property type="entry name" value="DEAD"/>
    <property type="match status" value="1"/>
</dbReference>
<evidence type="ECO:0000256" key="12">
    <source>
        <dbReference type="HAMAP-Rule" id="MF_00983"/>
    </source>
</evidence>
<name>A0A7X5HUI5_9FIRM</name>
<feature type="binding site" evidence="12">
    <location>
        <position position="464"/>
    </location>
    <ligand>
        <name>Zn(2+)</name>
        <dbReference type="ChEBI" id="CHEBI:29105"/>
        <label>2</label>
    </ligand>
</feature>
<feature type="binding site" evidence="12">
    <location>
        <position position="485"/>
    </location>
    <ligand>
        <name>Zn(2+)</name>
        <dbReference type="ChEBI" id="CHEBI:29105"/>
        <label>2</label>
    </ligand>
</feature>
<comment type="subunit">
    <text evidence="12">Component of the replication restart primosome.</text>
</comment>
<dbReference type="InterPro" id="IPR041236">
    <property type="entry name" value="PriA_C"/>
</dbReference>
<organism evidence="14 15">
    <name type="scientific">Anaerotalea alkaliphila</name>
    <dbReference type="NCBI Taxonomy" id="2662126"/>
    <lineage>
        <taxon>Bacteria</taxon>
        <taxon>Bacillati</taxon>
        <taxon>Bacillota</taxon>
        <taxon>Clostridia</taxon>
        <taxon>Eubacteriales</taxon>
        <taxon>Anaerotalea</taxon>
    </lineage>
</organism>
<dbReference type="Gene3D" id="3.40.50.300">
    <property type="entry name" value="P-loop containing nucleotide triphosphate hydrolases"/>
    <property type="match status" value="2"/>
</dbReference>
<dbReference type="GO" id="GO:0005524">
    <property type="term" value="F:ATP binding"/>
    <property type="evidence" value="ECO:0007669"/>
    <property type="project" value="UniProtKB-UniRule"/>
</dbReference>
<keyword evidence="2 12" id="KW-0235">DNA replication</keyword>
<accession>A0A7X5HUI5</accession>
<keyword evidence="9 12" id="KW-0238">DNA-binding</keyword>
<dbReference type="InterPro" id="IPR027417">
    <property type="entry name" value="P-loop_NTPase"/>
</dbReference>
<keyword evidence="6 12" id="KW-0347">Helicase</keyword>
<proteinExistence type="inferred from homology"/>
<dbReference type="EC" id="5.6.2.4" evidence="12"/>
<evidence type="ECO:0000256" key="6">
    <source>
        <dbReference type="ARBA" id="ARBA00022806"/>
    </source>
</evidence>
<evidence type="ECO:0000256" key="11">
    <source>
        <dbReference type="ARBA" id="ARBA00048988"/>
    </source>
</evidence>
<keyword evidence="8 12" id="KW-0067">ATP-binding</keyword>
<dbReference type="GO" id="GO:0016787">
    <property type="term" value="F:hydrolase activity"/>
    <property type="evidence" value="ECO:0007669"/>
    <property type="project" value="UniProtKB-KW"/>
</dbReference>
<sequence>MAYAKVIVELTAASLERPYTYRVPGALEHKVRTGSVVAIPFGAGNRTIRGTVVAMEEHADIPLEKVKDIQDVHDKVDLESQLILLGHWMKERYVCSLQAAFNAILPARTDVSARKESRVRLLLDPEALTEALASVRGNATLAKRAGVLEMLLEGEVRIPPEGVPSRRFLAQARTTQGVLQGLVKAGVLALSQVDTGEMPVPPREAPVERPLPLHPAQEAGLHRILDAVEAGRPDTFLLHGITGSGKTEVYLQAIGRVLELGKEAIVLIPEIALTPQTIGRFVERFGNVVGVMHSRLSPREKMDQWQKARSGEVRVMVGPRSAVFTPFPHLGMIVLDEEHEMSYKSEQVPKYHAREVAIKRSLMGGFPVVLGSATPLVESYHKALEGQYTLLTLEDKAVSGPDLEVEVVDMRQELLEGNKGILSKPLQEAMAGALERKEQVLLFLNRRGYAQAVSCRQCGHVMKCPSCDLPYTYHAEGRRLLCHHCGSSVKSPESCPSCGSVYIKAFGIGTQKVEKQVQKMFPQARVVRMDLDTTSTKDGHARILGEFSQGRADILVGTQMVAKGHHFENVTVVGVVAADMSLFMNDFRNSERTFQLVTQVTGRTGRGAKGGRAFIQTYSPGHFSIQAAREQDYGKFYRQEVLYRKMMGYPPFSNLLVLLFSSTDEKALVQGSRSLAGEMEALLESLDPKLLREQEVQMIGPAPANLSKVRDMYRQRLMVKARTYKFLTYLIKEFYNRMQADEKYKPLRVAFDINPMVSQ</sequence>
<dbReference type="Pfam" id="PF18074">
    <property type="entry name" value="PriA_C"/>
    <property type="match status" value="1"/>
</dbReference>
<dbReference type="Pfam" id="PF18319">
    <property type="entry name" value="Zn_ribbon_PriA"/>
    <property type="match status" value="1"/>
</dbReference>
<dbReference type="InterPro" id="IPR005259">
    <property type="entry name" value="PriA"/>
</dbReference>
<dbReference type="CDD" id="cd18804">
    <property type="entry name" value="SF2_C_priA"/>
    <property type="match status" value="1"/>
</dbReference>
<dbReference type="GO" id="GO:1990077">
    <property type="term" value="C:primosome complex"/>
    <property type="evidence" value="ECO:0007669"/>
    <property type="project" value="UniProtKB-UniRule"/>
</dbReference>
<feature type="binding site" evidence="12">
    <location>
        <position position="498"/>
    </location>
    <ligand>
        <name>Zn(2+)</name>
        <dbReference type="ChEBI" id="CHEBI:29105"/>
        <label>1</label>
    </ligand>
</feature>
<dbReference type="Proteomes" id="UP000461585">
    <property type="component" value="Unassembled WGS sequence"/>
</dbReference>
<dbReference type="InterPro" id="IPR041222">
    <property type="entry name" value="PriA_3primeBD"/>
</dbReference>
<evidence type="ECO:0000256" key="9">
    <source>
        <dbReference type="ARBA" id="ARBA00023125"/>
    </source>
</evidence>
<dbReference type="PROSITE" id="PS51192">
    <property type="entry name" value="HELICASE_ATP_BIND_1"/>
    <property type="match status" value="1"/>
</dbReference>
<feature type="binding site" evidence="12">
    <location>
        <position position="455"/>
    </location>
    <ligand>
        <name>Zn(2+)</name>
        <dbReference type="ChEBI" id="CHEBI:29105"/>
        <label>1</label>
    </ligand>
</feature>
<dbReference type="InterPro" id="IPR011545">
    <property type="entry name" value="DEAD/DEAH_box_helicase_dom"/>
</dbReference>
<dbReference type="Pfam" id="PF17764">
    <property type="entry name" value="PriA_3primeBD"/>
    <property type="match status" value="1"/>
</dbReference>
<dbReference type="InterPro" id="IPR042115">
    <property type="entry name" value="PriA_3primeBD_sf"/>
</dbReference>
<evidence type="ECO:0000256" key="5">
    <source>
        <dbReference type="ARBA" id="ARBA00022801"/>
    </source>
</evidence>
<comment type="catalytic activity">
    <reaction evidence="12">
        <text>Couples ATP hydrolysis with the unwinding of duplex DNA by translocating in the 3'-5' direction.</text>
        <dbReference type="EC" id="5.6.2.4"/>
    </reaction>
</comment>
<keyword evidence="5 12" id="KW-0378">Hydrolase</keyword>
<keyword evidence="3 12" id="KW-0479">Metal-binding</keyword>
<keyword evidence="10 12" id="KW-0413">Isomerase</keyword>
<comment type="caution">
    <text evidence="14">The sequence shown here is derived from an EMBL/GenBank/DDBJ whole genome shotgun (WGS) entry which is preliminary data.</text>
</comment>
<feature type="binding site" evidence="12">
    <location>
        <position position="495"/>
    </location>
    <ligand>
        <name>Zn(2+)</name>
        <dbReference type="ChEBI" id="CHEBI:29105"/>
        <label>1</label>
    </ligand>
</feature>
<evidence type="ECO:0000259" key="13">
    <source>
        <dbReference type="PROSITE" id="PS51192"/>
    </source>
</evidence>
<feature type="domain" description="Helicase ATP-binding" evidence="13">
    <location>
        <begin position="227"/>
        <end position="393"/>
    </location>
</feature>
<keyword evidence="15" id="KW-1185">Reference proteome</keyword>
<dbReference type="InterPro" id="IPR040498">
    <property type="entry name" value="PriA_CRR"/>
</dbReference>
<feature type="binding site" evidence="12">
    <location>
        <position position="467"/>
    </location>
    <ligand>
        <name>Zn(2+)</name>
        <dbReference type="ChEBI" id="CHEBI:29105"/>
        <label>2</label>
    </ligand>
</feature>
<keyword evidence="1 12" id="KW-0639">Primosome</keyword>
<dbReference type="Gene3D" id="3.40.1440.60">
    <property type="entry name" value="PriA, 3(prime) DNA-binding domain"/>
    <property type="match status" value="1"/>
</dbReference>
<dbReference type="GO" id="GO:0043138">
    <property type="term" value="F:3'-5' DNA helicase activity"/>
    <property type="evidence" value="ECO:0007669"/>
    <property type="project" value="UniProtKB-EC"/>
</dbReference>
<evidence type="ECO:0000256" key="3">
    <source>
        <dbReference type="ARBA" id="ARBA00022723"/>
    </source>
</evidence>
<gene>
    <name evidence="12 14" type="primary">priA</name>
    <name evidence="14" type="ORF">GXN74_03915</name>
</gene>
<comment type="catalytic activity">
    <reaction evidence="11 12">
        <text>ATP + H2O = ADP + phosphate + H(+)</text>
        <dbReference type="Rhea" id="RHEA:13065"/>
        <dbReference type="ChEBI" id="CHEBI:15377"/>
        <dbReference type="ChEBI" id="CHEBI:15378"/>
        <dbReference type="ChEBI" id="CHEBI:30616"/>
        <dbReference type="ChEBI" id="CHEBI:43474"/>
        <dbReference type="ChEBI" id="CHEBI:456216"/>
        <dbReference type="EC" id="5.6.2.4"/>
    </reaction>
</comment>
<dbReference type="SMART" id="SM00487">
    <property type="entry name" value="DEXDc"/>
    <property type="match status" value="1"/>
</dbReference>
<dbReference type="RefSeq" id="WP_162369620.1">
    <property type="nucleotide sequence ID" value="NZ_JAAEEH010000007.1"/>
</dbReference>
<feature type="binding site" evidence="12">
    <location>
        <position position="458"/>
    </location>
    <ligand>
        <name>Zn(2+)</name>
        <dbReference type="ChEBI" id="CHEBI:29105"/>
        <label>1</label>
    </ligand>
</feature>
<comment type="similarity">
    <text evidence="12">Belongs to the helicase family. PriA subfamily.</text>
</comment>
<evidence type="ECO:0000256" key="1">
    <source>
        <dbReference type="ARBA" id="ARBA00022515"/>
    </source>
</evidence>
<feature type="binding site" evidence="12">
    <location>
        <position position="482"/>
    </location>
    <ligand>
        <name>Zn(2+)</name>
        <dbReference type="ChEBI" id="CHEBI:29105"/>
        <label>2</label>
    </ligand>
</feature>
<dbReference type="SUPFAM" id="SSF52540">
    <property type="entry name" value="P-loop containing nucleoside triphosphate hydrolases"/>
    <property type="match status" value="2"/>
</dbReference>
<dbReference type="PANTHER" id="PTHR30580">
    <property type="entry name" value="PRIMOSOMAL PROTEIN N"/>
    <property type="match status" value="1"/>
</dbReference>